<sequence length="440" mass="49262">MNRIQTGAALLAIAGMLGSLVTACNQSSTQGAPNASNAPDKAQEPIELVFYGGQSNWTDEMFWALYGDPIKRRFPHITPKFIANSSTPLEQLVTAGATIDLMLVTPAGTRRMVLDNKLNYDISGLIKETNFDLNRFDPSIVNAQRDIAKGGLYALPAFIQFPILFYNRSLFDKFGVPYPKDGMTWDEAYDKAVTMSRTVDGVKYYGLGTNATFHFKTSQLPLALVNPQTNKALNDDKVKQVTENFTRFFKVPGYEFTEKMSKGGDLEQMFFKDQTLAMFPHFTNVSRRLPDTEMLNWDAVSLPYYSEAKGTAPSVDPYYLYVMSTSRYKKQAFEVSAFLTSLEVQMGLAREGFTPAIRDKEVQAAFGKNNKNYQGKNIGAFFPEKFAAAPPFSPYYAIADTSLLTAISKVVTGKKDMNTALREYEEEANKRIEDQIKSEK</sequence>
<dbReference type="Pfam" id="PF01547">
    <property type="entry name" value="SBP_bac_1"/>
    <property type="match status" value="1"/>
</dbReference>
<dbReference type="InterPro" id="IPR006059">
    <property type="entry name" value="SBP"/>
</dbReference>
<dbReference type="PANTHER" id="PTHR43649">
    <property type="entry name" value="ARABINOSE-BINDING PROTEIN-RELATED"/>
    <property type="match status" value="1"/>
</dbReference>
<keyword evidence="8" id="KW-1185">Reference proteome</keyword>
<feature type="chain" id="PRO_5038644041" description="Extracellular solute-binding protein" evidence="6">
    <location>
        <begin position="24"/>
        <end position="440"/>
    </location>
</feature>
<dbReference type="PANTHER" id="PTHR43649:SF33">
    <property type="entry name" value="POLYGALACTURONAN_RHAMNOGALACTURONAN-BINDING PROTEIN YTCQ"/>
    <property type="match status" value="1"/>
</dbReference>
<protein>
    <recommendedName>
        <fullName evidence="9">Extracellular solute-binding protein</fullName>
    </recommendedName>
</protein>
<name>A0A916K778_9BACL</name>
<dbReference type="PROSITE" id="PS51257">
    <property type="entry name" value="PROKAR_LIPOPROTEIN"/>
    <property type="match status" value="1"/>
</dbReference>
<dbReference type="InterPro" id="IPR050490">
    <property type="entry name" value="Bact_solute-bd_prot1"/>
</dbReference>
<feature type="signal peptide" evidence="6">
    <location>
        <begin position="1"/>
        <end position="23"/>
    </location>
</feature>
<keyword evidence="1" id="KW-1003">Cell membrane</keyword>
<evidence type="ECO:0000256" key="2">
    <source>
        <dbReference type="ARBA" id="ARBA00022729"/>
    </source>
</evidence>
<keyword evidence="5" id="KW-0449">Lipoprotein</keyword>
<evidence type="ECO:0000256" key="4">
    <source>
        <dbReference type="ARBA" id="ARBA00023139"/>
    </source>
</evidence>
<accession>A0A916K778</accession>
<evidence type="ECO:0000313" key="8">
    <source>
        <dbReference type="Proteomes" id="UP000693672"/>
    </source>
</evidence>
<gene>
    <name evidence="7" type="ORF">PAESOLCIP111_05854</name>
</gene>
<evidence type="ECO:0008006" key="9">
    <source>
        <dbReference type="Google" id="ProtNLM"/>
    </source>
</evidence>
<comment type="caution">
    <text evidence="7">The sequence shown here is derived from an EMBL/GenBank/DDBJ whole genome shotgun (WGS) entry which is preliminary data.</text>
</comment>
<proteinExistence type="predicted"/>
<dbReference type="EMBL" id="CAJVAS010000048">
    <property type="protein sequence ID" value="CAG7649380.1"/>
    <property type="molecule type" value="Genomic_DNA"/>
</dbReference>
<dbReference type="RefSeq" id="WP_218095542.1">
    <property type="nucleotide sequence ID" value="NZ_CAJVAS010000048.1"/>
</dbReference>
<keyword evidence="2 6" id="KW-0732">Signal</keyword>
<dbReference type="Proteomes" id="UP000693672">
    <property type="component" value="Unassembled WGS sequence"/>
</dbReference>
<reference evidence="7" key="1">
    <citation type="submission" date="2021-06" db="EMBL/GenBank/DDBJ databases">
        <authorList>
            <person name="Criscuolo A."/>
        </authorList>
    </citation>
    <scope>NUCLEOTIDE SEQUENCE</scope>
    <source>
        <strain evidence="7">CIP111600</strain>
    </source>
</reference>
<dbReference type="AlphaFoldDB" id="A0A916K778"/>
<evidence type="ECO:0000256" key="3">
    <source>
        <dbReference type="ARBA" id="ARBA00023136"/>
    </source>
</evidence>
<evidence type="ECO:0000256" key="5">
    <source>
        <dbReference type="ARBA" id="ARBA00023288"/>
    </source>
</evidence>
<evidence type="ECO:0000256" key="1">
    <source>
        <dbReference type="ARBA" id="ARBA00022475"/>
    </source>
</evidence>
<keyword evidence="3" id="KW-0472">Membrane</keyword>
<organism evidence="7 8">
    <name type="scientific">Paenibacillus solanacearum</name>
    <dbReference type="NCBI Taxonomy" id="2048548"/>
    <lineage>
        <taxon>Bacteria</taxon>
        <taxon>Bacillati</taxon>
        <taxon>Bacillota</taxon>
        <taxon>Bacilli</taxon>
        <taxon>Bacillales</taxon>
        <taxon>Paenibacillaceae</taxon>
        <taxon>Paenibacillus</taxon>
    </lineage>
</organism>
<evidence type="ECO:0000313" key="7">
    <source>
        <dbReference type="EMBL" id="CAG7649380.1"/>
    </source>
</evidence>
<evidence type="ECO:0000256" key="6">
    <source>
        <dbReference type="SAM" id="SignalP"/>
    </source>
</evidence>
<keyword evidence="4" id="KW-0564">Palmitate</keyword>